<keyword evidence="2" id="KW-1185">Reference proteome</keyword>
<sequence>MSTSELSREEREALTRQIQKILTDELDQDIGNMEAAVILDAVAEALGAAFYNKGLKDAGALFARRADDIADELYALEKPVTPLR</sequence>
<dbReference type="AlphaFoldDB" id="A0A1M7GAB3"/>
<protein>
    <submittedName>
        <fullName evidence="1">Uncharacterized conserved protein, DUF2164 family</fullName>
    </submittedName>
</protein>
<dbReference type="OrthoDB" id="6629495at2"/>
<evidence type="ECO:0000313" key="1">
    <source>
        <dbReference type="EMBL" id="SHM13191.1"/>
    </source>
</evidence>
<gene>
    <name evidence="1" type="ORF">SAMN05444272_1859</name>
</gene>
<reference evidence="1 2" key="1">
    <citation type="submission" date="2016-11" db="EMBL/GenBank/DDBJ databases">
        <authorList>
            <person name="Jaros S."/>
            <person name="Januszkiewicz K."/>
            <person name="Wedrychowicz H."/>
        </authorList>
    </citation>
    <scope>NUCLEOTIDE SEQUENCE [LARGE SCALE GENOMIC DNA]</scope>
    <source>
        <strain evidence="1 2">DSM 22153</strain>
    </source>
</reference>
<dbReference type="RefSeq" id="WP_073013776.1">
    <property type="nucleotide sequence ID" value="NZ_FRBW01000002.1"/>
</dbReference>
<dbReference type="Pfam" id="PF09932">
    <property type="entry name" value="DUF2164"/>
    <property type="match status" value="1"/>
</dbReference>
<proteinExistence type="predicted"/>
<accession>A0A1M7GAB3</accession>
<organism evidence="1 2">
    <name type="scientific">Roseibium suaedae</name>
    <dbReference type="NCBI Taxonomy" id="735517"/>
    <lineage>
        <taxon>Bacteria</taxon>
        <taxon>Pseudomonadati</taxon>
        <taxon>Pseudomonadota</taxon>
        <taxon>Alphaproteobacteria</taxon>
        <taxon>Hyphomicrobiales</taxon>
        <taxon>Stappiaceae</taxon>
        <taxon>Roseibium</taxon>
    </lineage>
</organism>
<dbReference type="STRING" id="735517.SAMN05444272_1859"/>
<name>A0A1M7GAB3_9HYPH</name>
<dbReference type="Proteomes" id="UP000186002">
    <property type="component" value="Unassembled WGS sequence"/>
</dbReference>
<dbReference type="InterPro" id="IPR018680">
    <property type="entry name" value="DUF2164"/>
</dbReference>
<dbReference type="EMBL" id="FRBW01000002">
    <property type="protein sequence ID" value="SHM13191.1"/>
    <property type="molecule type" value="Genomic_DNA"/>
</dbReference>
<evidence type="ECO:0000313" key="2">
    <source>
        <dbReference type="Proteomes" id="UP000186002"/>
    </source>
</evidence>